<keyword evidence="3" id="KW-1185">Reference proteome</keyword>
<proteinExistence type="predicted"/>
<reference evidence="2" key="1">
    <citation type="submission" date="2023-03" db="EMBL/GenBank/DDBJ databases">
        <authorList>
            <person name="Julca I."/>
        </authorList>
    </citation>
    <scope>NUCLEOTIDE SEQUENCE</scope>
</reference>
<dbReference type="InterPro" id="IPR005174">
    <property type="entry name" value="KIB1-4_b-propeller"/>
</dbReference>
<organism evidence="2 3">
    <name type="scientific">Oldenlandia corymbosa var. corymbosa</name>
    <dbReference type="NCBI Taxonomy" id="529605"/>
    <lineage>
        <taxon>Eukaryota</taxon>
        <taxon>Viridiplantae</taxon>
        <taxon>Streptophyta</taxon>
        <taxon>Embryophyta</taxon>
        <taxon>Tracheophyta</taxon>
        <taxon>Spermatophyta</taxon>
        <taxon>Magnoliopsida</taxon>
        <taxon>eudicotyledons</taxon>
        <taxon>Gunneridae</taxon>
        <taxon>Pentapetalae</taxon>
        <taxon>asterids</taxon>
        <taxon>lamiids</taxon>
        <taxon>Gentianales</taxon>
        <taxon>Rubiaceae</taxon>
        <taxon>Rubioideae</taxon>
        <taxon>Spermacoceae</taxon>
        <taxon>Hedyotis-Oldenlandia complex</taxon>
        <taxon>Oldenlandia</taxon>
    </lineage>
</organism>
<dbReference type="Proteomes" id="UP001161247">
    <property type="component" value="Chromosome 1"/>
</dbReference>
<evidence type="ECO:0000313" key="3">
    <source>
        <dbReference type="Proteomes" id="UP001161247"/>
    </source>
</evidence>
<protein>
    <submittedName>
        <fullName evidence="2">OLC1v1026299C1</fullName>
    </submittedName>
</protein>
<name>A0AAV1C826_OLDCO</name>
<dbReference type="Pfam" id="PF03478">
    <property type="entry name" value="Beta-prop_KIB1-4"/>
    <property type="match status" value="1"/>
</dbReference>
<gene>
    <name evidence="2" type="ORF">OLC1_LOCUS3266</name>
</gene>
<sequence length="240" mass="27425">MNKVIEISDRPNCDIIALSFPHPPTSINWSVFGIFHSDKNEDKLIVGSIESGGRQQHWKFGVFPNEYNFRVSNAMLVYHKYQYHCLDVKGRLGKFEDPHGGDVTWNIVPRIGFKGLKLRAVNQTFLAAGEDGDIFAVVVSCDNTEVSVYKLDPFEFEWIPVENLRDRMLFLSETASFGAKATRSAMGNKIYFPKFYGTSGVFYSLSTKKYRSYDGRFAANEPYMLENMSTATWIQPYYPS</sequence>
<evidence type="ECO:0000259" key="1">
    <source>
        <dbReference type="Pfam" id="PF03478"/>
    </source>
</evidence>
<evidence type="ECO:0000313" key="2">
    <source>
        <dbReference type="EMBL" id="CAI9091308.1"/>
    </source>
</evidence>
<accession>A0AAV1C826</accession>
<dbReference type="EMBL" id="OX459118">
    <property type="protein sequence ID" value="CAI9091308.1"/>
    <property type="molecule type" value="Genomic_DNA"/>
</dbReference>
<dbReference type="PANTHER" id="PTHR33127:SF5">
    <property type="entry name" value="TRANSMEMBRANE PROTEIN"/>
    <property type="match status" value="1"/>
</dbReference>
<feature type="domain" description="KIB1-4 beta-propeller" evidence="1">
    <location>
        <begin position="56"/>
        <end position="194"/>
    </location>
</feature>
<dbReference type="PANTHER" id="PTHR33127">
    <property type="entry name" value="TRANSMEMBRANE PROTEIN"/>
    <property type="match status" value="1"/>
</dbReference>
<dbReference type="AlphaFoldDB" id="A0AAV1C826"/>